<evidence type="ECO:0000313" key="1">
    <source>
        <dbReference type="EMBL" id="CAG8680308.1"/>
    </source>
</evidence>
<sequence>IESISDEYSSKTRISADSIDTGYDSIESSIIIDNINLIIIPEEYNTLDQSLNSSNITQKYNKTDKFYLPDIVLLIFNETETDDESESEELVELDLEINQEQESKFKLDLEQEDNLDYL</sequence>
<gene>
    <name evidence="1" type="ORF">FMOSSE_LOCUS12852</name>
</gene>
<proteinExistence type="predicted"/>
<dbReference type="AlphaFoldDB" id="A0A9N9EPQ5"/>
<name>A0A9N9EPQ5_FUNMO</name>
<accession>A0A9N9EPQ5</accession>
<dbReference type="EMBL" id="CAJVPP010006643">
    <property type="protein sequence ID" value="CAG8680308.1"/>
    <property type="molecule type" value="Genomic_DNA"/>
</dbReference>
<comment type="caution">
    <text evidence="1">The sequence shown here is derived from an EMBL/GenBank/DDBJ whole genome shotgun (WGS) entry which is preliminary data.</text>
</comment>
<keyword evidence="2" id="KW-1185">Reference proteome</keyword>
<organism evidence="1 2">
    <name type="scientific">Funneliformis mosseae</name>
    <name type="common">Endomycorrhizal fungus</name>
    <name type="synonym">Glomus mosseae</name>
    <dbReference type="NCBI Taxonomy" id="27381"/>
    <lineage>
        <taxon>Eukaryota</taxon>
        <taxon>Fungi</taxon>
        <taxon>Fungi incertae sedis</taxon>
        <taxon>Mucoromycota</taxon>
        <taxon>Glomeromycotina</taxon>
        <taxon>Glomeromycetes</taxon>
        <taxon>Glomerales</taxon>
        <taxon>Glomeraceae</taxon>
        <taxon>Funneliformis</taxon>
    </lineage>
</organism>
<reference evidence="1" key="1">
    <citation type="submission" date="2021-06" db="EMBL/GenBank/DDBJ databases">
        <authorList>
            <person name="Kallberg Y."/>
            <person name="Tangrot J."/>
            <person name="Rosling A."/>
        </authorList>
    </citation>
    <scope>NUCLEOTIDE SEQUENCE</scope>
    <source>
        <strain evidence="1">87-6 pot B 2015</strain>
    </source>
</reference>
<dbReference type="Proteomes" id="UP000789375">
    <property type="component" value="Unassembled WGS sequence"/>
</dbReference>
<evidence type="ECO:0000313" key="2">
    <source>
        <dbReference type="Proteomes" id="UP000789375"/>
    </source>
</evidence>
<protein>
    <submittedName>
        <fullName evidence="1">10239_t:CDS:1</fullName>
    </submittedName>
</protein>
<feature type="non-terminal residue" evidence="1">
    <location>
        <position position="118"/>
    </location>
</feature>